<dbReference type="GO" id="GO:0006417">
    <property type="term" value="P:regulation of translation"/>
    <property type="evidence" value="ECO:0007669"/>
    <property type="project" value="UniProtKB-KW"/>
</dbReference>
<keyword evidence="1" id="KW-0677">Repeat</keyword>
<dbReference type="PROSITE" id="PS50303">
    <property type="entry name" value="PUM_HD"/>
    <property type="match status" value="1"/>
</dbReference>
<sequence length="167" mass="19551">MLFIRMECPSCKVVWSMSDGQKRIMFCQKSLVAAPILLKIVLGNYIVQYVLKQRNPSYLAIIASHFRSNYVTLSRQRYSSNVVETCLQVFNDRDRSNIVHELIRYHPFRDLVSDEFANYVISRALTTCKVPLRDRLATAILSLQNVNRRHPHCLKMFNTLSELGYRY</sequence>
<evidence type="ECO:0000259" key="4">
    <source>
        <dbReference type="PROSITE" id="PS50303"/>
    </source>
</evidence>
<dbReference type="GO" id="GO:0003729">
    <property type="term" value="F:mRNA binding"/>
    <property type="evidence" value="ECO:0007669"/>
    <property type="project" value="TreeGrafter"/>
</dbReference>
<dbReference type="PANTHER" id="PTHR12537">
    <property type="entry name" value="RNA BINDING PROTEIN PUMILIO-RELATED"/>
    <property type="match status" value="1"/>
</dbReference>
<dbReference type="SUPFAM" id="SSF48371">
    <property type="entry name" value="ARM repeat"/>
    <property type="match status" value="1"/>
</dbReference>
<feature type="repeat" description="Pumilio" evidence="3">
    <location>
        <begin position="65"/>
        <end position="100"/>
    </location>
</feature>
<dbReference type="Gramene" id="AET5Gv20481500.3">
    <property type="protein sequence ID" value="AET5Gv20481500.3"/>
    <property type="gene ID" value="AET5Gv20481500"/>
</dbReference>
<evidence type="ECO:0000256" key="1">
    <source>
        <dbReference type="ARBA" id="ARBA00022737"/>
    </source>
</evidence>
<dbReference type="SMART" id="SM00025">
    <property type="entry name" value="Pumilio"/>
    <property type="match status" value="3"/>
</dbReference>
<dbReference type="InterPro" id="IPR016024">
    <property type="entry name" value="ARM-type_fold"/>
</dbReference>
<dbReference type="PROSITE" id="PS50302">
    <property type="entry name" value="PUM"/>
    <property type="match status" value="1"/>
</dbReference>
<evidence type="ECO:0000313" key="5">
    <source>
        <dbReference type="EnsemblPlants" id="AET5Gv20481500.3"/>
    </source>
</evidence>
<accession>A0A453KQF5</accession>
<dbReference type="InterPro" id="IPR001313">
    <property type="entry name" value="Pumilio_RNA-bd_rpt"/>
</dbReference>
<reference evidence="5" key="3">
    <citation type="journal article" date="2017" name="Nature">
        <title>Genome sequence of the progenitor of the wheat D genome Aegilops tauschii.</title>
        <authorList>
            <person name="Luo M.C."/>
            <person name="Gu Y.Q."/>
            <person name="Puiu D."/>
            <person name="Wang H."/>
            <person name="Twardziok S.O."/>
            <person name="Deal K.R."/>
            <person name="Huo N."/>
            <person name="Zhu T."/>
            <person name="Wang L."/>
            <person name="Wang Y."/>
            <person name="McGuire P.E."/>
            <person name="Liu S."/>
            <person name="Long H."/>
            <person name="Ramasamy R.K."/>
            <person name="Rodriguez J.C."/>
            <person name="Van S.L."/>
            <person name="Yuan L."/>
            <person name="Wang Z."/>
            <person name="Xia Z."/>
            <person name="Xiao L."/>
            <person name="Anderson O.D."/>
            <person name="Ouyang S."/>
            <person name="Liang Y."/>
            <person name="Zimin A.V."/>
            <person name="Pertea G."/>
            <person name="Qi P."/>
            <person name="Bennetzen J.L."/>
            <person name="Dai X."/>
            <person name="Dawson M.W."/>
            <person name="Muller H.G."/>
            <person name="Kugler K."/>
            <person name="Rivarola-Duarte L."/>
            <person name="Spannagl M."/>
            <person name="Mayer K.F.X."/>
            <person name="Lu F.H."/>
            <person name="Bevan M.W."/>
            <person name="Leroy P."/>
            <person name="Li P."/>
            <person name="You F.M."/>
            <person name="Sun Q."/>
            <person name="Liu Z."/>
            <person name="Lyons E."/>
            <person name="Wicker T."/>
            <person name="Salzberg S.L."/>
            <person name="Devos K.M."/>
            <person name="Dvorak J."/>
        </authorList>
    </citation>
    <scope>NUCLEOTIDE SEQUENCE [LARGE SCALE GENOMIC DNA]</scope>
    <source>
        <strain evidence="5">cv. AL8/78</strain>
    </source>
</reference>
<evidence type="ECO:0000313" key="6">
    <source>
        <dbReference type="Proteomes" id="UP000015105"/>
    </source>
</evidence>
<reference evidence="5" key="4">
    <citation type="submission" date="2019-03" db="UniProtKB">
        <authorList>
            <consortium name="EnsemblPlants"/>
        </authorList>
    </citation>
    <scope>IDENTIFICATION</scope>
</reference>
<dbReference type="InterPro" id="IPR033133">
    <property type="entry name" value="PUM-HD"/>
</dbReference>
<organism evidence="5 6">
    <name type="scientific">Aegilops tauschii subsp. strangulata</name>
    <name type="common">Goatgrass</name>
    <dbReference type="NCBI Taxonomy" id="200361"/>
    <lineage>
        <taxon>Eukaryota</taxon>
        <taxon>Viridiplantae</taxon>
        <taxon>Streptophyta</taxon>
        <taxon>Embryophyta</taxon>
        <taxon>Tracheophyta</taxon>
        <taxon>Spermatophyta</taxon>
        <taxon>Magnoliopsida</taxon>
        <taxon>Liliopsida</taxon>
        <taxon>Poales</taxon>
        <taxon>Poaceae</taxon>
        <taxon>BOP clade</taxon>
        <taxon>Pooideae</taxon>
        <taxon>Triticodae</taxon>
        <taxon>Triticeae</taxon>
        <taxon>Triticinae</taxon>
        <taxon>Aegilops</taxon>
    </lineage>
</organism>
<reference evidence="6" key="2">
    <citation type="journal article" date="2017" name="Nat. Plants">
        <title>The Aegilops tauschii genome reveals multiple impacts of transposons.</title>
        <authorList>
            <person name="Zhao G."/>
            <person name="Zou C."/>
            <person name="Li K."/>
            <person name="Wang K."/>
            <person name="Li T."/>
            <person name="Gao L."/>
            <person name="Zhang X."/>
            <person name="Wang H."/>
            <person name="Yang Z."/>
            <person name="Liu X."/>
            <person name="Jiang W."/>
            <person name="Mao L."/>
            <person name="Kong X."/>
            <person name="Jiao Y."/>
            <person name="Jia J."/>
        </authorList>
    </citation>
    <scope>NUCLEOTIDE SEQUENCE [LARGE SCALE GENOMIC DNA]</scope>
    <source>
        <strain evidence="6">cv. AL8/78</strain>
    </source>
</reference>
<reference evidence="5" key="5">
    <citation type="journal article" date="2021" name="G3 (Bethesda)">
        <title>Aegilops tauschii genome assembly Aet v5.0 features greater sequence contiguity and improved annotation.</title>
        <authorList>
            <person name="Wang L."/>
            <person name="Zhu T."/>
            <person name="Rodriguez J.C."/>
            <person name="Deal K.R."/>
            <person name="Dubcovsky J."/>
            <person name="McGuire P.E."/>
            <person name="Lux T."/>
            <person name="Spannagl M."/>
            <person name="Mayer K.F.X."/>
            <person name="Baldrich P."/>
            <person name="Meyers B.C."/>
            <person name="Huo N."/>
            <person name="Gu Y.Q."/>
            <person name="Zhou H."/>
            <person name="Devos K.M."/>
            <person name="Bennetzen J.L."/>
            <person name="Unver T."/>
            <person name="Budak H."/>
            <person name="Gulick P.J."/>
            <person name="Galiba G."/>
            <person name="Kalapos B."/>
            <person name="Nelson D.R."/>
            <person name="Li P."/>
            <person name="You F.M."/>
            <person name="Luo M.C."/>
            <person name="Dvorak J."/>
        </authorList>
    </citation>
    <scope>NUCLEOTIDE SEQUENCE [LARGE SCALE GENOMIC DNA]</scope>
    <source>
        <strain evidence="5">cv. AL8/78</strain>
    </source>
</reference>
<dbReference type="PANTHER" id="PTHR12537:SF134">
    <property type="entry name" value="PUM-HD DOMAIN-CONTAINING PROTEIN"/>
    <property type="match status" value="1"/>
</dbReference>
<evidence type="ECO:0000256" key="2">
    <source>
        <dbReference type="ARBA" id="ARBA00022845"/>
    </source>
</evidence>
<evidence type="ECO:0000256" key="3">
    <source>
        <dbReference type="PROSITE-ProRule" id="PRU00317"/>
    </source>
</evidence>
<dbReference type="EnsemblPlants" id="AET5Gv20481500.3">
    <property type="protein sequence ID" value="AET5Gv20481500.3"/>
    <property type="gene ID" value="AET5Gv20481500"/>
</dbReference>
<dbReference type="Gene3D" id="1.25.10.10">
    <property type="entry name" value="Leucine-rich Repeat Variant"/>
    <property type="match status" value="1"/>
</dbReference>
<reference evidence="6" key="1">
    <citation type="journal article" date="2014" name="Science">
        <title>Ancient hybridizations among the ancestral genomes of bread wheat.</title>
        <authorList>
            <consortium name="International Wheat Genome Sequencing Consortium,"/>
            <person name="Marcussen T."/>
            <person name="Sandve S.R."/>
            <person name="Heier L."/>
            <person name="Spannagl M."/>
            <person name="Pfeifer M."/>
            <person name="Jakobsen K.S."/>
            <person name="Wulff B.B."/>
            <person name="Steuernagel B."/>
            <person name="Mayer K.F."/>
            <person name="Olsen O.A."/>
        </authorList>
    </citation>
    <scope>NUCLEOTIDE SEQUENCE [LARGE SCALE GENOMIC DNA]</scope>
    <source>
        <strain evidence="6">cv. AL8/78</strain>
    </source>
</reference>
<dbReference type="InterPro" id="IPR011989">
    <property type="entry name" value="ARM-like"/>
</dbReference>
<dbReference type="AlphaFoldDB" id="A0A453KQF5"/>
<name>A0A453KQF5_AEGTS</name>
<dbReference type="Proteomes" id="UP000015105">
    <property type="component" value="Chromosome 5D"/>
</dbReference>
<keyword evidence="2" id="KW-0810">Translation regulation</keyword>
<dbReference type="GO" id="GO:0005737">
    <property type="term" value="C:cytoplasm"/>
    <property type="evidence" value="ECO:0007669"/>
    <property type="project" value="TreeGrafter"/>
</dbReference>
<protein>
    <recommendedName>
        <fullName evidence="4">PUM-HD domain-containing protein</fullName>
    </recommendedName>
</protein>
<feature type="domain" description="PUM-HD" evidence="4">
    <location>
        <begin position="1"/>
        <end position="164"/>
    </location>
</feature>
<keyword evidence="6" id="KW-1185">Reference proteome</keyword>
<proteinExistence type="predicted"/>
<dbReference type="Pfam" id="PF00806">
    <property type="entry name" value="PUF"/>
    <property type="match status" value="2"/>
</dbReference>